<dbReference type="InterPro" id="IPR017441">
    <property type="entry name" value="Protein_kinase_ATP_BS"/>
</dbReference>
<organism evidence="14 15">
    <name type="scientific">Dibothriocephalus latus</name>
    <name type="common">Fish tapeworm</name>
    <name type="synonym">Diphyllobothrium latum</name>
    <dbReference type="NCBI Taxonomy" id="60516"/>
    <lineage>
        <taxon>Eukaryota</taxon>
        <taxon>Metazoa</taxon>
        <taxon>Spiralia</taxon>
        <taxon>Lophotrochozoa</taxon>
        <taxon>Platyhelminthes</taxon>
        <taxon>Cestoda</taxon>
        <taxon>Eucestoda</taxon>
        <taxon>Diphyllobothriidea</taxon>
        <taxon>Diphyllobothriidae</taxon>
        <taxon>Dibothriocephalus</taxon>
    </lineage>
</organism>
<comment type="similarity">
    <text evidence="2">Belongs to the protein kinase superfamily. CMGC Ser/Thr protein kinase family. CDC2/CDKX subfamily.</text>
</comment>
<keyword evidence="3 12" id="KW-0723">Serine/threonine-protein kinase</keyword>
<dbReference type="Pfam" id="PF00069">
    <property type="entry name" value="Pkinase"/>
    <property type="match status" value="2"/>
</dbReference>
<dbReference type="OrthoDB" id="204883at2759"/>
<evidence type="ECO:0000256" key="9">
    <source>
        <dbReference type="ARBA" id="ARBA00047811"/>
    </source>
</evidence>
<keyword evidence="15" id="KW-1185">Reference proteome</keyword>
<dbReference type="Proteomes" id="UP000281553">
    <property type="component" value="Unassembled WGS sequence"/>
</dbReference>
<evidence type="ECO:0000256" key="11">
    <source>
        <dbReference type="PROSITE-ProRule" id="PRU10141"/>
    </source>
</evidence>
<dbReference type="GO" id="GO:0005524">
    <property type="term" value="F:ATP binding"/>
    <property type="evidence" value="ECO:0007669"/>
    <property type="project" value="UniProtKB-UniRule"/>
</dbReference>
<reference evidence="14 15" key="1">
    <citation type="submission" date="2018-11" db="EMBL/GenBank/DDBJ databases">
        <authorList>
            <consortium name="Pathogen Informatics"/>
        </authorList>
    </citation>
    <scope>NUCLEOTIDE SEQUENCE [LARGE SCALE GENOMIC DNA]</scope>
</reference>
<evidence type="ECO:0000256" key="4">
    <source>
        <dbReference type="ARBA" id="ARBA00022679"/>
    </source>
</evidence>
<evidence type="ECO:0000313" key="15">
    <source>
        <dbReference type="Proteomes" id="UP000281553"/>
    </source>
</evidence>
<dbReference type="EMBL" id="UYRU01051805">
    <property type="protein sequence ID" value="VDN11595.1"/>
    <property type="molecule type" value="Genomic_DNA"/>
</dbReference>
<dbReference type="PANTHER" id="PTHR24056:SF233">
    <property type="entry name" value="CYCLIN-DEPENDENT KINASE 9"/>
    <property type="match status" value="1"/>
</dbReference>
<protein>
    <recommendedName>
        <fullName evidence="13">Protein kinase domain-containing protein</fullName>
    </recommendedName>
</protein>
<dbReference type="InterPro" id="IPR011009">
    <property type="entry name" value="Kinase-like_dom_sf"/>
</dbReference>
<evidence type="ECO:0000256" key="8">
    <source>
        <dbReference type="ARBA" id="ARBA00023242"/>
    </source>
</evidence>
<keyword evidence="4" id="KW-0808">Transferase</keyword>
<dbReference type="Gene3D" id="3.30.200.20">
    <property type="entry name" value="Phosphorylase Kinase, domain 1"/>
    <property type="match status" value="1"/>
</dbReference>
<accession>A0A3P7L2P2</accession>
<evidence type="ECO:0000256" key="3">
    <source>
        <dbReference type="ARBA" id="ARBA00022527"/>
    </source>
</evidence>
<dbReference type="InterPro" id="IPR000719">
    <property type="entry name" value="Prot_kinase_dom"/>
</dbReference>
<keyword evidence="7 11" id="KW-0067">ATP-binding</keyword>
<evidence type="ECO:0000256" key="2">
    <source>
        <dbReference type="ARBA" id="ARBA00006485"/>
    </source>
</evidence>
<feature type="domain" description="Protein kinase" evidence="13">
    <location>
        <begin position="40"/>
        <end position="179"/>
    </location>
</feature>
<proteinExistence type="inferred from homology"/>
<dbReference type="PROSITE" id="PS00108">
    <property type="entry name" value="PROTEIN_KINASE_ST"/>
    <property type="match status" value="1"/>
</dbReference>
<comment type="subcellular location">
    <subcellularLocation>
        <location evidence="1">Nucleus</location>
    </subcellularLocation>
</comment>
<dbReference type="GO" id="GO:0005634">
    <property type="term" value="C:nucleus"/>
    <property type="evidence" value="ECO:0007669"/>
    <property type="project" value="UniProtKB-SubCell"/>
</dbReference>
<dbReference type="PROSITE" id="PS50011">
    <property type="entry name" value="PROTEIN_KINASE_DOM"/>
    <property type="match status" value="1"/>
</dbReference>
<dbReference type="AlphaFoldDB" id="A0A3P7L2P2"/>
<comment type="catalytic activity">
    <reaction evidence="10">
        <text>L-seryl-[protein] + ATP = O-phospho-L-seryl-[protein] + ADP + H(+)</text>
        <dbReference type="Rhea" id="RHEA:17989"/>
        <dbReference type="Rhea" id="RHEA-COMP:9863"/>
        <dbReference type="Rhea" id="RHEA-COMP:11604"/>
        <dbReference type="ChEBI" id="CHEBI:15378"/>
        <dbReference type="ChEBI" id="CHEBI:29999"/>
        <dbReference type="ChEBI" id="CHEBI:30616"/>
        <dbReference type="ChEBI" id="CHEBI:83421"/>
        <dbReference type="ChEBI" id="CHEBI:456216"/>
        <dbReference type="EC" id="2.7.11.22"/>
    </reaction>
</comment>
<dbReference type="InterPro" id="IPR050108">
    <property type="entry name" value="CDK"/>
</dbReference>
<evidence type="ECO:0000256" key="5">
    <source>
        <dbReference type="ARBA" id="ARBA00022741"/>
    </source>
</evidence>
<feature type="binding site" evidence="11">
    <location>
        <position position="69"/>
    </location>
    <ligand>
        <name>ATP</name>
        <dbReference type="ChEBI" id="CHEBI:30616"/>
    </ligand>
</feature>
<dbReference type="InterPro" id="IPR008271">
    <property type="entry name" value="Ser/Thr_kinase_AS"/>
</dbReference>
<dbReference type="SMART" id="SM00220">
    <property type="entry name" value="S_TKc"/>
    <property type="match status" value="1"/>
</dbReference>
<evidence type="ECO:0000256" key="12">
    <source>
        <dbReference type="RuleBase" id="RU000304"/>
    </source>
</evidence>
<keyword evidence="5 11" id="KW-0547">Nucleotide-binding</keyword>
<keyword evidence="8" id="KW-0539">Nucleus</keyword>
<dbReference type="FunFam" id="3.30.200.20:FF:000124">
    <property type="entry name" value="Cyclin-dependent kinase 4"/>
    <property type="match status" value="1"/>
</dbReference>
<evidence type="ECO:0000256" key="6">
    <source>
        <dbReference type="ARBA" id="ARBA00022777"/>
    </source>
</evidence>
<gene>
    <name evidence="14" type="ORF">DILT_LOCUS7426</name>
</gene>
<comment type="catalytic activity">
    <reaction evidence="9">
        <text>L-threonyl-[protein] + ATP = O-phospho-L-threonyl-[protein] + ADP + H(+)</text>
        <dbReference type="Rhea" id="RHEA:46608"/>
        <dbReference type="Rhea" id="RHEA-COMP:11060"/>
        <dbReference type="Rhea" id="RHEA-COMP:11605"/>
        <dbReference type="ChEBI" id="CHEBI:15378"/>
        <dbReference type="ChEBI" id="CHEBI:30013"/>
        <dbReference type="ChEBI" id="CHEBI:30616"/>
        <dbReference type="ChEBI" id="CHEBI:61977"/>
        <dbReference type="ChEBI" id="CHEBI:456216"/>
        <dbReference type="EC" id="2.7.11.22"/>
    </reaction>
</comment>
<evidence type="ECO:0000259" key="13">
    <source>
        <dbReference type="PROSITE" id="PS50011"/>
    </source>
</evidence>
<evidence type="ECO:0000256" key="10">
    <source>
        <dbReference type="ARBA" id="ARBA00048367"/>
    </source>
</evidence>
<evidence type="ECO:0000256" key="7">
    <source>
        <dbReference type="ARBA" id="ARBA00022840"/>
    </source>
</evidence>
<dbReference type="SUPFAM" id="SSF56112">
    <property type="entry name" value="Protein kinase-like (PK-like)"/>
    <property type="match status" value="1"/>
</dbReference>
<evidence type="ECO:0000256" key="1">
    <source>
        <dbReference type="ARBA" id="ARBA00004123"/>
    </source>
</evidence>
<name>A0A3P7L2P2_DIBLA</name>
<dbReference type="Gene3D" id="1.10.510.10">
    <property type="entry name" value="Transferase(Phosphotransferase) domain 1"/>
    <property type="match status" value="1"/>
</dbReference>
<dbReference type="GO" id="GO:0004693">
    <property type="term" value="F:cyclin-dependent protein serine/threonine kinase activity"/>
    <property type="evidence" value="ECO:0007669"/>
    <property type="project" value="UniProtKB-EC"/>
</dbReference>
<keyword evidence="6" id="KW-0418">Kinase</keyword>
<evidence type="ECO:0000313" key="14">
    <source>
        <dbReference type="EMBL" id="VDN11595.1"/>
    </source>
</evidence>
<sequence length="179" mass="20473">MDACELELIAKELEADHTEALKDIDRELETKTSTLSVDDYEIIQKVGQGTFGEVFKVRHKTSKDVFALKRLKIEKETEGFPITALREVRILRSLSHKNIVSLRGICHRKNSGINGYRYEFYLLNNILHRDLKASNILIDRTGTLKIADFGLARLTIVPSAPDRRVCYTGRVVTLWATQR</sequence>
<dbReference type="PROSITE" id="PS00107">
    <property type="entry name" value="PROTEIN_KINASE_ATP"/>
    <property type="match status" value="1"/>
</dbReference>
<dbReference type="PANTHER" id="PTHR24056">
    <property type="entry name" value="CELL DIVISION PROTEIN KINASE"/>
    <property type="match status" value="1"/>
</dbReference>